<feature type="transmembrane region" description="Helical" evidence="13">
    <location>
        <begin position="379"/>
        <end position="403"/>
    </location>
</feature>
<dbReference type="InterPro" id="IPR050864">
    <property type="entry name" value="Bacterial_PTS_Sugar_Transport"/>
</dbReference>
<keyword evidence="5" id="KW-0597">Phosphoprotein</keyword>
<keyword evidence="3" id="KW-0813">Transport</keyword>
<accession>A0A2K9LU73</accession>
<feature type="transmembrane region" description="Helical" evidence="13">
    <location>
        <begin position="624"/>
        <end position="642"/>
    </location>
</feature>
<keyword evidence="9 13" id="KW-0812">Transmembrane</keyword>
<name>A0A2K9LU73_SPISQ</name>
<dbReference type="FunFam" id="3.40.930.10:FF:000009">
    <property type="entry name" value="PTS system, fructose specific IIABC component"/>
    <property type="match status" value="1"/>
</dbReference>
<dbReference type="InterPro" id="IPR013011">
    <property type="entry name" value="PTS_EIIB_2"/>
</dbReference>
<evidence type="ECO:0000313" key="18">
    <source>
        <dbReference type="Proteomes" id="UP000234790"/>
    </source>
</evidence>
<sequence>MELKDLFGKQISFFDVDLNSKDEVIEFLSKKLQEENYIKSVEDFKAAVYKRESEGSTGVGDGIAIPHVLNPTVQKSAIAFAKLKNKIDWQSLDDQPADLVFMIMTNGKDGNEHLTALADLSGFLMKSDVQAKLRGAKSIKDVQSAFTKEEKKVEKVEKPGSYDVIGITACPTGIAHTYMAQEKLEEYAKAKGLTVKIETQGRRGIENKLTQEDIDNAKVIILAHDKALEGLSRLNGKKVIDTHTKEAIFKGDQLIEKYQKGEGLTEVKAAADSSESSEFTMRKFLDVKGNLLGGISRMLPFVVAGGIILGIAFLIDFATGGGTAPDSSSEIFKQWLLSNEGKTWADFQTYWMGNFGTHNAAAGWFAAIGKTSMSMMVPILGAFIAFSIVGAQGLMPGMVAGLFSTNVMGFAYSGNETGWDGLWGRLLGDSLKGTESGFIGAIVGGYLAALLVVGWSKAMGKFPKGLQGARDIVFIPVISLLSISLTMFVINIPLGFVMGGISLGIQKLAELNLLWLVSILIGFMMCVDMGGPVNKIAYSLGNLAVGGKLVTDATTQGYSDQTIIMASAMIAGMLPPIMVAMSTVIFPKAWTAKDRDAAKANWLMGACFVSEGAIPFMVKDPKRVAVSAMAGGALIGGLIGALKVKLLASHGGIFVFPLLSSSYLENGTTMTGGSIALGAGGALLILLGASFLSAMILGIWRTADIKTGKLVLDSTNGVKESILSKIEAVKANEKIQNKEEKLNVLNNKLAKYGEFETELVTKQKAYQVQLAEKAKLKEVRRVDK</sequence>
<keyword evidence="8" id="KW-0598">Phosphotransferase system</keyword>
<dbReference type="SUPFAM" id="SSF55804">
    <property type="entry name" value="Phoshotransferase/anion transport protein"/>
    <property type="match status" value="1"/>
</dbReference>
<dbReference type="EMBL" id="CP025543">
    <property type="protein sequence ID" value="AUM62607.1"/>
    <property type="molecule type" value="Genomic_DNA"/>
</dbReference>
<dbReference type="InterPro" id="IPR003501">
    <property type="entry name" value="PTS_EIIB_2/3"/>
</dbReference>
<gene>
    <name evidence="17" type="primary">fruA</name>
    <name evidence="17" type="ORF">SMONO_v1c03580</name>
</gene>
<evidence type="ECO:0000256" key="3">
    <source>
        <dbReference type="ARBA" id="ARBA00022448"/>
    </source>
</evidence>
<dbReference type="CDD" id="cd00211">
    <property type="entry name" value="PTS_IIA_fru"/>
    <property type="match status" value="1"/>
</dbReference>
<evidence type="ECO:0000256" key="5">
    <source>
        <dbReference type="ARBA" id="ARBA00022553"/>
    </source>
</evidence>
<reference evidence="17 18" key="1">
    <citation type="submission" date="2017-12" db="EMBL/GenBank/DDBJ databases">
        <title>Complete genome sequence of Spiroplasma monobiae MQ-1 (ATCC 33825).</title>
        <authorList>
            <person name="Tsai Y.-M."/>
            <person name="Lo W.-S."/>
            <person name="Wu P.-S."/>
            <person name="Cho S.-T."/>
            <person name="Kuo C.-H."/>
        </authorList>
    </citation>
    <scope>NUCLEOTIDE SEQUENCE [LARGE SCALE GENOMIC DNA]</scope>
    <source>
        <strain evidence="17 18">MQ-1</strain>
    </source>
</reference>
<feature type="domain" description="PTS EIIB type-2" evidence="15">
    <location>
        <begin position="164"/>
        <end position="260"/>
    </location>
</feature>
<evidence type="ECO:0000259" key="15">
    <source>
        <dbReference type="PROSITE" id="PS51099"/>
    </source>
</evidence>
<dbReference type="PROSITE" id="PS51094">
    <property type="entry name" value="PTS_EIIA_TYPE_2"/>
    <property type="match status" value="1"/>
</dbReference>
<evidence type="ECO:0000256" key="12">
    <source>
        <dbReference type="ARBA" id="ARBA00023136"/>
    </source>
</evidence>
<evidence type="ECO:0000256" key="9">
    <source>
        <dbReference type="ARBA" id="ARBA00022692"/>
    </source>
</evidence>
<feature type="transmembrane region" description="Helical" evidence="13">
    <location>
        <begin position="676"/>
        <end position="700"/>
    </location>
</feature>
<evidence type="ECO:0000259" key="14">
    <source>
        <dbReference type="PROSITE" id="PS51094"/>
    </source>
</evidence>
<dbReference type="InterPro" id="IPR002178">
    <property type="entry name" value="PTS_EIIA_type-2_dom"/>
</dbReference>
<dbReference type="GO" id="GO:0090563">
    <property type="term" value="F:protein-phosphocysteine-sugar phosphotransferase activity"/>
    <property type="evidence" value="ECO:0007669"/>
    <property type="project" value="TreeGrafter"/>
</dbReference>
<dbReference type="CDD" id="cd05569">
    <property type="entry name" value="PTS_IIB_fructose"/>
    <property type="match status" value="1"/>
</dbReference>
<evidence type="ECO:0000256" key="8">
    <source>
        <dbReference type="ARBA" id="ARBA00022683"/>
    </source>
</evidence>
<evidence type="ECO:0000256" key="7">
    <source>
        <dbReference type="ARBA" id="ARBA00022679"/>
    </source>
</evidence>
<dbReference type="InterPro" id="IPR004715">
    <property type="entry name" value="PTS_IIA_fruc"/>
</dbReference>
<dbReference type="GO" id="GO:0005886">
    <property type="term" value="C:plasma membrane"/>
    <property type="evidence" value="ECO:0007669"/>
    <property type="project" value="UniProtKB-SubCell"/>
</dbReference>
<dbReference type="SUPFAM" id="SSF52794">
    <property type="entry name" value="PTS system IIB component-like"/>
    <property type="match status" value="1"/>
</dbReference>
<evidence type="ECO:0000256" key="11">
    <source>
        <dbReference type="ARBA" id="ARBA00022989"/>
    </source>
</evidence>
<evidence type="ECO:0000259" key="16">
    <source>
        <dbReference type="PROSITE" id="PS51104"/>
    </source>
</evidence>
<dbReference type="InterPro" id="IPR006327">
    <property type="entry name" value="PTS_IIC_fruc"/>
</dbReference>
<evidence type="ECO:0000313" key="17">
    <source>
        <dbReference type="EMBL" id="AUM62607.1"/>
    </source>
</evidence>
<comment type="subcellular location">
    <subcellularLocation>
        <location evidence="1">Cell inner membrane</location>
        <topology evidence="1">Multi-pass membrane protein</topology>
    </subcellularLocation>
    <subcellularLocation>
        <location evidence="2">Cytoplasm</location>
    </subcellularLocation>
</comment>
<feature type="transmembrane region" description="Helical" evidence="13">
    <location>
        <begin position="563"/>
        <end position="586"/>
    </location>
</feature>
<protein>
    <submittedName>
        <fullName evidence="17">PTS system fructose-specific IIABC component</fullName>
    </submittedName>
</protein>
<dbReference type="InterPro" id="IPR003353">
    <property type="entry name" value="PTS_IIB_fruc"/>
</dbReference>
<feature type="transmembrane region" description="Helical" evidence="13">
    <location>
        <begin position="475"/>
        <end position="501"/>
    </location>
</feature>
<keyword evidence="12 13" id="KW-0472">Membrane</keyword>
<dbReference type="Proteomes" id="UP000234790">
    <property type="component" value="Chromosome"/>
</dbReference>
<dbReference type="NCBIfam" id="TIGR01427">
    <property type="entry name" value="PTS_IIC_fructo"/>
    <property type="match status" value="1"/>
</dbReference>
<dbReference type="KEGG" id="smoo:SMONO_v1c03580"/>
<evidence type="ECO:0000256" key="10">
    <source>
        <dbReference type="ARBA" id="ARBA00022777"/>
    </source>
</evidence>
<keyword evidence="10" id="KW-0418">Kinase</keyword>
<dbReference type="GO" id="GO:0016301">
    <property type="term" value="F:kinase activity"/>
    <property type="evidence" value="ECO:0007669"/>
    <property type="project" value="UniProtKB-KW"/>
</dbReference>
<feature type="transmembrane region" description="Helical" evidence="13">
    <location>
        <begin position="437"/>
        <end position="455"/>
    </location>
</feature>
<dbReference type="NCBIfam" id="TIGR00829">
    <property type="entry name" value="FRU"/>
    <property type="match status" value="1"/>
</dbReference>
<dbReference type="PROSITE" id="PS51104">
    <property type="entry name" value="PTS_EIIC_TYPE_2"/>
    <property type="match status" value="1"/>
</dbReference>
<dbReference type="GO" id="GO:0022877">
    <property type="term" value="F:protein-N(PI)-phosphohistidine-fructose phosphotransferase system transporter activity"/>
    <property type="evidence" value="ECO:0007669"/>
    <property type="project" value="InterPro"/>
</dbReference>
<dbReference type="Pfam" id="PF00359">
    <property type="entry name" value="PTS_EIIA_2"/>
    <property type="match status" value="1"/>
</dbReference>
<evidence type="ECO:0000256" key="6">
    <source>
        <dbReference type="ARBA" id="ARBA00022597"/>
    </source>
</evidence>
<dbReference type="GO" id="GO:0009401">
    <property type="term" value="P:phosphoenolpyruvate-dependent sugar phosphotransferase system"/>
    <property type="evidence" value="ECO:0007669"/>
    <property type="project" value="UniProtKB-KW"/>
</dbReference>
<keyword evidence="4" id="KW-1003">Cell membrane</keyword>
<dbReference type="NCBIfam" id="TIGR00848">
    <property type="entry name" value="fruA"/>
    <property type="match status" value="1"/>
</dbReference>
<dbReference type="GO" id="GO:0005351">
    <property type="term" value="F:carbohydrate:proton symporter activity"/>
    <property type="evidence" value="ECO:0007669"/>
    <property type="project" value="InterPro"/>
</dbReference>
<dbReference type="Gene3D" id="3.40.50.2300">
    <property type="match status" value="1"/>
</dbReference>
<dbReference type="InterPro" id="IPR013014">
    <property type="entry name" value="PTS_EIIC_2"/>
</dbReference>
<dbReference type="FunFam" id="3.40.50.2300:FF:000014">
    <property type="entry name" value="PTS system fructose-like transporter subunit IIB"/>
    <property type="match status" value="1"/>
</dbReference>
<keyword evidence="6" id="KW-0762">Sugar transport</keyword>
<evidence type="ECO:0000256" key="13">
    <source>
        <dbReference type="SAM" id="Phobius"/>
    </source>
</evidence>
<keyword evidence="7" id="KW-0808">Transferase</keyword>
<dbReference type="PANTHER" id="PTHR30505">
    <property type="entry name" value="FRUCTOSE-LIKE PERMEASE"/>
    <property type="match status" value="1"/>
</dbReference>
<dbReference type="Pfam" id="PF02302">
    <property type="entry name" value="PTS_IIB"/>
    <property type="match status" value="1"/>
</dbReference>
<feature type="transmembrane region" description="Helical" evidence="13">
    <location>
        <begin position="291"/>
        <end position="315"/>
    </location>
</feature>
<evidence type="ECO:0000256" key="1">
    <source>
        <dbReference type="ARBA" id="ARBA00004429"/>
    </source>
</evidence>
<dbReference type="RefSeq" id="WP_101780668.1">
    <property type="nucleotide sequence ID" value="NZ_CP025543.1"/>
</dbReference>
<dbReference type="OrthoDB" id="9782569at2"/>
<dbReference type="Pfam" id="PF02378">
    <property type="entry name" value="PTS_EIIC"/>
    <property type="match status" value="1"/>
</dbReference>
<dbReference type="GO" id="GO:0005737">
    <property type="term" value="C:cytoplasm"/>
    <property type="evidence" value="ECO:0007669"/>
    <property type="project" value="UniProtKB-SubCell"/>
</dbReference>
<organism evidence="17 18">
    <name type="scientific">Spiroplasma monobiae MQ-1</name>
    <dbReference type="NCBI Taxonomy" id="1336748"/>
    <lineage>
        <taxon>Bacteria</taxon>
        <taxon>Bacillati</taxon>
        <taxon>Mycoplasmatota</taxon>
        <taxon>Mollicutes</taxon>
        <taxon>Entomoplasmatales</taxon>
        <taxon>Spiroplasmataceae</taxon>
        <taxon>Spiroplasma</taxon>
    </lineage>
</organism>
<feature type="transmembrane region" description="Helical" evidence="13">
    <location>
        <begin position="598"/>
        <end position="618"/>
    </location>
</feature>
<dbReference type="InterPro" id="IPR036095">
    <property type="entry name" value="PTS_EIIB-like_sf"/>
</dbReference>
<dbReference type="PROSITE" id="PS51099">
    <property type="entry name" value="PTS_EIIB_TYPE_2"/>
    <property type="match status" value="1"/>
</dbReference>
<dbReference type="PANTHER" id="PTHR30505:SF0">
    <property type="entry name" value="FRUCTOSE-LIKE PTS SYSTEM EIIBC COMPONENT-RELATED"/>
    <property type="match status" value="1"/>
</dbReference>
<dbReference type="AlphaFoldDB" id="A0A2K9LU73"/>
<feature type="domain" description="PTS EIIA type-2" evidence="14">
    <location>
        <begin position="5"/>
        <end position="149"/>
    </location>
</feature>
<dbReference type="Gene3D" id="3.40.930.10">
    <property type="entry name" value="Mannitol-specific EII, Chain A"/>
    <property type="match status" value="1"/>
</dbReference>
<dbReference type="InterPro" id="IPR016152">
    <property type="entry name" value="PTrfase/Anion_transptr"/>
</dbReference>
<keyword evidence="18" id="KW-1185">Reference proteome</keyword>
<proteinExistence type="predicted"/>
<dbReference type="InterPro" id="IPR003352">
    <property type="entry name" value="PTS_EIIC"/>
</dbReference>
<evidence type="ECO:0000256" key="2">
    <source>
        <dbReference type="ARBA" id="ARBA00004496"/>
    </source>
</evidence>
<feature type="transmembrane region" description="Helical" evidence="13">
    <location>
        <begin position="513"/>
        <end position="533"/>
    </location>
</feature>
<keyword evidence="11 13" id="KW-1133">Transmembrane helix</keyword>
<evidence type="ECO:0000256" key="4">
    <source>
        <dbReference type="ARBA" id="ARBA00022475"/>
    </source>
</evidence>
<feature type="domain" description="PTS EIIC type-2" evidence="16">
    <location>
        <begin position="287"/>
        <end position="699"/>
    </location>
</feature>